<feature type="domain" description="FPG-type" evidence="21">
    <location>
        <begin position="258"/>
        <end position="290"/>
    </location>
</feature>
<protein>
    <recommendedName>
        <fullName evidence="7">Formamidopyrimidine-DNA glycosylase</fullName>
        <ecNumber evidence="5">3.2.2.23</ecNumber>
        <ecNumber evidence="6">4.2.99.18</ecNumber>
    </recommendedName>
    <alternativeName>
        <fullName evidence="18">DNA-(apurinic or apyrimidinic site) lyase MutM</fullName>
    </alternativeName>
</protein>
<evidence type="ECO:0000256" key="15">
    <source>
        <dbReference type="ARBA" id="ARBA00023239"/>
    </source>
</evidence>
<keyword evidence="8" id="KW-0479">Metal-binding</keyword>
<keyword evidence="17 23" id="KW-0326">Glycosidase</keyword>
<evidence type="ECO:0000256" key="1">
    <source>
        <dbReference type="ARBA" id="ARBA00001668"/>
    </source>
</evidence>
<comment type="cofactor">
    <cofactor evidence="2">
        <name>Zn(2+)</name>
        <dbReference type="ChEBI" id="CHEBI:29105"/>
    </cofactor>
</comment>
<dbReference type="GO" id="GO:0006284">
    <property type="term" value="P:base-excision repair"/>
    <property type="evidence" value="ECO:0007669"/>
    <property type="project" value="InterPro"/>
</dbReference>
<name>A0A3P5WY89_9BACL</name>
<evidence type="ECO:0000256" key="2">
    <source>
        <dbReference type="ARBA" id="ARBA00001947"/>
    </source>
</evidence>
<dbReference type="EC" id="3.2.2.23" evidence="5"/>
<dbReference type="InterPro" id="IPR010979">
    <property type="entry name" value="Ribosomal_uS13-like_H2TH"/>
</dbReference>
<keyword evidence="12" id="KW-0862">Zinc</keyword>
<keyword evidence="15" id="KW-0456">Lyase</keyword>
<comment type="catalytic activity">
    <reaction evidence="19">
        <text>2'-deoxyribonucleotide-(2'-deoxyribose 5'-phosphate)-2'-deoxyribonucleotide-DNA = a 3'-end 2'-deoxyribonucleotide-(2,3-dehydro-2,3-deoxyribose 5'-phosphate)-DNA + a 5'-end 5'-phospho-2'-deoxyribonucleoside-DNA + H(+)</text>
        <dbReference type="Rhea" id="RHEA:66592"/>
        <dbReference type="Rhea" id="RHEA-COMP:13180"/>
        <dbReference type="Rhea" id="RHEA-COMP:16897"/>
        <dbReference type="Rhea" id="RHEA-COMP:17067"/>
        <dbReference type="ChEBI" id="CHEBI:15378"/>
        <dbReference type="ChEBI" id="CHEBI:136412"/>
        <dbReference type="ChEBI" id="CHEBI:157695"/>
        <dbReference type="ChEBI" id="CHEBI:167181"/>
        <dbReference type="EC" id="4.2.99.18"/>
    </reaction>
</comment>
<keyword evidence="10 20" id="KW-0863">Zinc-finger</keyword>
<dbReference type="RefSeq" id="WP_124069855.1">
    <property type="nucleotide sequence ID" value="NZ_CBCRXF010000004.1"/>
</dbReference>
<evidence type="ECO:0000256" key="5">
    <source>
        <dbReference type="ARBA" id="ARBA00012024"/>
    </source>
</evidence>
<evidence type="ECO:0000256" key="19">
    <source>
        <dbReference type="ARBA" id="ARBA00044632"/>
    </source>
</evidence>
<dbReference type="NCBIfam" id="TIGR00577">
    <property type="entry name" value="fpg"/>
    <property type="match status" value="1"/>
</dbReference>
<reference evidence="23 24" key="1">
    <citation type="submission" date="2018-11" db="EMBL/GenBank/DDBJ databases">
        <authorList>
            <person name="Criscuolo A."/>
        </authorList>
    </citation>
    <scope>NUCLEOTIDE SEQUENCE [LARGE SCALE GENOMIC DNA]</scope>
    <source>
        <strain evidence="23">ATB-66</strain>
    </source>
</reference>
<dbReference type="Pfam" id="PF01149">
    <property type="entry name" value="Fapy_DNA_glyco"/>
    <property type="match status" value="1"/>
</dbReference>
<organism evidence="23 24">
    <name type="scientific">Filibacter tadaridae</name>
    <dbReference type="NCBI Taxonomy" id="2483811"/>
    <lineage>
        <taxon>Bacteria</taxon>
        <taxon>Bacillati</taxon>
        <taxon>Bacillota</taxon>
        <taxon>Bacilli</taxon>
        <taxon>Bacillales</taxon>
        <taxon>Caryophanaceae</taxon>
        <taxon>Filibacter</taxon>
    </lineage>
</organism>
<dbReference type="PROSITE" id="PS51068">
    <property type="entry name" value="FPG_CAT"/>
    <property type="match status" value="1"/>
</dbReference>
<evidence type="ECO:0000313" key="24">
    <source>
        <dbReference type="Proteomes" id="UP000270468"/>
    </source>
</evidence>
<dbReference type="AlphaFoldDB" id="A0A3P5WY89"/>
<dbReference type="InterPro" id="IPR010663">
    <property type="entry name" value="Znf_FPG/IleRS"/>
</dbReference>
<dbReference type="GO" id="GO:0003690">
    <property type="term" value="F:double-stranded DNA binding"/>
    <property type="evidence" value="ECO:0007669"/>
    <property type="project" value="UniProtKB-ARBA"/>
</dbReference>
<evidence type="ECO:0000256" key="4">
    <source>
        <dbReference type="ARBA" id="ARBA00011245"/>
    </source>
</evidence>
<dbReference type="OrthoDB" id="9800855at2"/>
<dbReference type="PANTHER" id="PTHR22993">
    <property type="entry name" value="FORMAMIDOPYRIMIDINE-DNA GLYCOSYLASE"/>
    <property type="match status" value="1"/>
</dbReference>
<evidence type="ECO:0000256" key="7">
    <source>
        <dbReference type="ARBA" id="ARBA00016240"/>
    </source>
</evidence>
<proteinExistence type="inferred from homology"/>
<feature type="domain" description="Formamidopyrimidine-DNA glycosylase catalytic" evidence="22">
    <location>
        <begin position="2"/>
        <end position="133"/>
    </location>
</feature>
<dbReference type="GO" id="GO:0034039">
    <property type="term" value="F:8-oxo-7,8-dihydroguanine DNA N-glycosylase activity"/>
    <property type="evidence" value="ECO:0007669"/>
    <property type="project" value="TreeGrafter"/>
</dbReference>
<dbReference type="CDD" id="cd08966">
    <property type="entry name" value="EcFpg-like_N"/>
    <property type="match status" value="1"/>
</dbReference>
<evidence type="ECO:0000256" key="8">
    <source>
        <dbReference type="ARBA" id="ARBA00022723"/>
    </source>
</evidence>
<dbReference type="SUPFAM" id="SSF46946">
    <property type="entry name" value="S13-like H2TH domain"/>
    <property type="match status" value="1"/>
</dbReference>
<evidence type="ECO:0000259" key="22">
    <source>
        <dbReference type="PROSITE" id="PS51068"/>
    </source>
</evidence>
<evidence type="ECO:0000256" key="10">
    <source>
        <dbReference type="ARBA" id="ARBA00022771"/>
    </source>
</evidence>
<dbReference type="InterPro" id="IPR000214">
    <property type="entry name" value="Znf_DNA_glyclase/AP_lyase"/>
</dbReference>
<evidence type="ECO:0000256" key="3">
    <source>
        <dbReference type="ARBA" id="ARBA00009409"/>
    </source>
</evidence>
<evidence type="ECO:0000256" key="18">
    <source>
        <dbReference type="ARBA" id="ARBA00030638"/>
    </source>
</evidence>
<evidence type="ECO:0000259" key="21">
    <source>
        <dbReference type="PROSITE" id="PS51066"/>
    </source>
</evidence>
<evidence type="ECO:0000256" key="13">
    <source>
        <dbReference type="ARBA" id="ARBA00023125"/>
    </source>
</evidence>
<dbReference type="SUPFAM" id="SSF81624">
    <property type="entry name" value="N-terminal domain of MutM-like DNA repair proteins"/>
    <property type="match status" value="1"/>
</dbReference>
<dbReference type="SUPFAM" id="SSF57716">
    <property type="entry name" value="Glucocorticoid receptor-like (DNA-binding domain)"/>
    <property type="match status" value="1"/>
</dbReference>
<evidence type="ECO:0000256" key="17">
    <source>
        <dbReference type="ARBA" id="ARBA00023295"/>
    </source>
</evidence>
<comment type="catalytic activity">
    <reaction evidence="1">
        <text>Hydrolysis of DNA containing ring-opened 7-methylguanine residues, releasing 2,6-diamino-4-hydroxy-5-(N-methyl)formamidopyrimidine.</text>
        <dbReference type="EC" id="3.2.2.23"/>
    </reaction>
</comment>
<keyword evidence="24" id="KW-1185">Reference proteome</keyword>
<comment type="subunit">
    <text evidence="4">Monomer.</text>
</comment>
<dbReference type="EC" id="4.2.99.18" evidence="6"/>
<keyword evidence="13" id="KW-0238">DNA-binding</keyword>
<dbReference type="Pfam" id="PF06831">
    <property type="entry name" value="H2TH"/>
    <property type="match status" value="1"/>
</dbReference>
<evidence type="ECO:0000256" key="20">
    <source>
        <dbReference type="PROSITE-ProRule" id="PRU00391"/>
    </source>
</evidence>
<evidence type="ECO:0000256" key="16">
    <source>
        <dbReference type="ARBA" id="ARBA00023268"/>
    </source>
</evidence>
<dbReference type="GO" id="GO:0003684">
    <property type="term" value="F:damaged DNA binding"/>
    <property type="evidence" value="ECO:0007669"/>
    <property type="project" value="InterPro"/>
</dbReference>
<evidence type="ECO:0000256" key="12">
    <source>
        <dbReference type="ARBA" id="ARBA00022833"/>
    </source>
</evidence>
<dbReference type="SMART" id="SM00898">
    <property type="entry name" value="Fapy_DNA_glyco"/>
    <property type="match status" value="1"/>
</dbReference>
<keyword evidence="14" id="KW-0234">DNA repair</keyword>
<dbReference type="EMBL" id="UXAV01000037">
    <property type="protein sequence ID" value="VDC26708.1"/>
    <property type="molecule type" value="Genomic_DNA"/>
</dbReference>
<dbReference type="GO" id="GO:0140078">
    <property type="term" value="F:class I DNA-(apurinic or apyrimidinic site) endonuclease activity"/>
    <property type="evidence" value="ECO:0007669"/>
    <property type="project" value="UniProtKB-EC"/>
</dbReference>
<accession>A0A3P5WY89</accession>
<gene>
    <name evidence="23" type="primary">mutM</name>
    <name evidence="23" type="ORF">FILTAD_01476</name>
</gene>
<dbReference type="PANTHER" id="PTHR22993:SF9">
    <property type="entry name" value="FORMAMIDOPYRIMIDINE-DNA GLYCOSYLASE"/>
    <property type="match status" value="1"/>
</dbReference>
<dbReference type="NCBIfam" id="NF002211">
    <property type="entry name" value="PRK01103.1"/>
    <property type="match status" value="1"/>
</dbReference>
<dbReference type="Gene3D" id="1.10.8.50">
    <property type="match status" value="1"/>
</dbReference>
<dbReference type="PROSITE" id="PS51066">
    <property type="entry name" value="ZF_FPG_2"/>
    <property type="match status" value="1"/>
</dbReference>
<evidence type="ECO:0000256" key="6">
    <source>
        <dbReference type="ARBA" id="ARBA00012720"/>
    </source>
</evidence>
<dbReference type="Pfam" id="PF06827">
    <property type="entry name" value="zf-FPG_IleRS"/>
    <property type="match status" value="1"/>
</dbReference>
<keyword evidence="9" id="KW-0227">DNA damage</keyword>
<sequence>MPELPEVEGVVRALAPVAVGRTIQEVNVSEIVMKSKELGKEAIVKGMTTANFTNDLIGMTIKAITRRSKYIYFNLIKDGNSCLLVSHLGMSGAWFNVNSIEDVTETKFRNHIHVLFTMEDGGLLVYSDIRRFGELRLIGCEAEYPPLLKMAPEPFDEEAVGHFLELAATPKYARKPIKEVIMDGQVLSGCGNIYATEALFKMKIHPARTTERISLKRKIELFQVIVAILQESIDAGGSTISDYRNINGEAGTMQDRLKMYGRKVCYNCGMPTKSVKIAGRTSVYCPKCQK</sequence>
<dbReference type="InterPro" id="IPR012319">
    <property type="entry name" value="FPG_cat"/>
</dbReference>
<evidence type="ECO:0000256" key="11">
    <source>
        <dbReference type="ARBA" id="ARBA00022801"/>
    </source>
</evidence>
<dbReference type="FunFam" id="1.10.8.50:FF:000003">
    <property type="entry name" value="Formamidopyrimidine-DNA glycosylase"/>
    <property type="match status" value="1"/>
</dbReference>
<evidence type="ECO:0000313" key="23">
    <source>
        <dbReference type="EMBL" id="VDC26708.1"/>
    </source>
</evidence>
<comment type="similarity">
    <text evidence="3">Belongs to the FPG family.</text>
</comment>
<dbReference type="InterPro" id="IPR035937">
    <property type="entry name" value="FPG_N"/>
</dbReference>
<dbReference type="InterPro" id="IPR015886">
    <property type="entry name" value="H2TH_FPG"/>
</dbReference>
<dbReference type="Gene3D" id="3.20.190.10">
    <property type="entry name" value="MutM-like, N-terminal"/>
    <property type="match status" value="1"/>
</dbReference>
<keyword evidence="11 23" id="KW-0378">Hydrolase</keyword>
<evidence type="ECO:0000256" key="14">
    <source>
        <dbReference type="ARBA" id="ARBA00023204"/>
    </source>
</evidence>
<evidence type="ECO:0000256" key="9">
    <source>
        <dbReference type="ARBA" id="ARBA00022763"/>
    </source>
</evidence>
<keyword evidence="16" id="KW-0511">Multifunctional enzyme</keyword>
<dbReference type="Proteomes" id="UP000270468">
    <property type="component" value="Unassembled WGS sequence"/>
</dbReference>
<dbReference type="GO" id="GO:0008270">
    <property type="term" value="F:zinc ion binding"/>
    <property type="evidence" value="ECO:0007669"/>
    <property type="project" value="UniProtKB-KW"/>
</dbReference>
<dbReference type="InterPro" id="IPR020629">
    <property type="entry name" value="FPG_Glyclase"/>
</dbReference>
<dbReference type="SMART" id="SM01232">
    <property type="entry name" value="H2TH"/>
    <property type="match status" value="1"/>
</dbReference>